<dbReference type="EMBL" id="KN839916">
    <property type="protein sequence ID" value="KIJ58690.1"/>
    <property type="molecule type" value="Genomic_DNA"/>
</dbReference>
<evidence type="ECO:0000313" key="3">
    <source>
        <dbReference type="Proteomes" id="UP000053820"/>
    </source>
</evidence>
<accession>A0A0C9VM45</accession>
<organism evidence="2 3">
    <name type="scientific">Hydnomerulius pinastri MD-312</name>
    <dbReference type="NCBI Taxonomy" id="994086"/>
    <lineage>
        <taxon>Eukaryota</taxon>
        <taxon>Fungi</taxon>
        <taxon>Dikarya</taxon>
        <taxon>Basidiomycota</taxon>
        <taxon>Agaricomycotina</taxon>
        <taxon>Agaricomycetes</taxon>
        <taxon>Agaricomycetidae</taxon>
        <taxon>Boletales</taxon>
        <taxon>Boletales incertae sedis</taxon>
        <taxon>Leucogyrophana</taxon>
    </lineage>
</organism>
<dbReference type="Proteomes" id="UP000053820">
    <property type="component" value="Unassembled WGS sequence"/>
</dbReference>
<evidence type="ECO:0000313" key="2">
    <source>
        <dbReference type="EMBL" id="KIJ58690.1"/>
    </source>
</evidence>
<reference evidence="2 3" key="1">
    <citation type="submission" date="2014-04" db="EMBL/GenBank/DDBJ databases">
        <title>Evolutionary Origins and Diversification of the Mycorrhizal Mutualists.</title>
        <authorList>
            <consortium name="DOE Joint Genome Institute"/>
            <consortium name="Mycorrhizal Genomics Consortium"/>
            <person name="Kohler A."/>
            <person name="Kuo A."/>
            <person name="Nagy L.G."/>
            <person name="Floudas D."/>
            <person name="Copeland A."/>
            <person name="Barry K.W."/>
            <person name="Cichocki N."/>
            <person name="Veneault-Fourrey C."/>
            <person name="LaButti K."/>
            <person name="Lindquist E.A."/>
            <person name="Lipzen A."/>
            <person name="Lundell T."/>
            <person name="Morin E."/>
            <person name="Murat C."/>
            <person name="Riley R."/>
            <person name="Ohm R."/>
            <person name="Sun H."/>
            <person name="Tunlid A."/>
            <person name="Henrissat B."/>
            <person name="Grigoriev I.V."/>
            <person name="Hibbett D.S."/>
            <person name="Martin F."/>
        </authorList>
    </citation>
    <scope>NUCLEOTIDE SEQUENCE [LARGE SCALE GENOMIC DNA]</scope>
    <source>
        <strain evidence="2 3">MD-312</strain>
    </source>
</reference>
<protein>
    <submittedName>
        <fullName evidence="2">Uncharacterized protein</fullName>
    </submittedName>
</protein>
<proteinExistence type="predicted"/>
<dbReference type="AlphaFoldDB" id="A0A0C9VM45"/>
<sequence>MVTQQNIETLKPVLVNKTVVRTLARFFVEHNAWYWSAGVVVDEDNIDDLYAGDGEQSVPQAVEICFLPSGTPDADATAGYTDRNISADDREDEGDPEDMLIEAIGYTEGDHTPENFKLMKATALARCLDGKRYVQMRSRSRLVYEDEPGLLAWLFPHLDPFGIGGFGELNRTPQQHISFARQLRNLLLQDNSPFQSDPNFAYVCWNITQKRELSRQLAFRIDCDTQYDLGRQLYEIAPGLTDLIRLWERDPRARPLDDQQQRALRILE</sequence>
<dbReference type="HOGENOM" id="CLU_030626_1_0_1"/>
<name>A0A0C9VM45_9AGAM</name>
<dbReference type="OrthoDB" id="432234at2759"/>
<gene>
    <name evidence="2" type="ORF">HYDPIDRAFT_33933</name>
</gene>
<keyword evidence="3" id="KW-1185">Reference proteome</keyword>
<evidence type="ECO:0000256" key="1">
    <source>
        <dbReference type="SAM" id="MobiDB-lite"/>
    </source>
</evidence>
<feature type="region of interest" description="Disordered" evidence="1">
    <location>
        <begin position="76"/>
        <end position="95"/>
    </location>
</feature>